<keyword evidence="2" id="KW-1185">Reference proteome</keyword>
<comment type="caution">
    <text evidence="1">The sequence shown here is derived from an EMBL/GenBank/DDBJ whole genome shotgun (WGS) entry which is preliminary data.</text>
</comment>
<evidence type="ECO:0000313" key="1">
    <source>
        <dbReference type="EMBL" id="CAI2378309.1"/>
    </source>
</evidence>
<sequence length="262" mass="31417">MATQTADGGKTEEKVTEDLKRQMADMSLGFEDIVRAREEAKKKLEEDFEHVYQRIEENKHDCEKQSDHMHQILGEFQQEFDENLNSLTQNLHESIEAETKMFMLQEMELCNNRCEDLEKMLAQETKDRIKDTKDTLDPVRHQISDLQNELDFETKYTIKMEKRLLKDVANNIEEQHNVILKEKKERDERLTDIYDMLDQEVQLQNKFFDQFEEKARKQFDDMINEVQLELDSRLTHQDNILKDFKFFVDRFGQTMKHIGKDV</sequence>
<dbReference type="Proteomes" id="UP001295684">
    <property type="component" value="Unassembled WGS sequence"/>
</dbReference>
<organism evidence="1 2">
    <name type="scientific">Euplotes crassus</name>
    <dbReference type="NCBI Taxonomy" id="5936"/>
    <lineage>
        <taxon>Eukaryota</taxon>
        <taxon>Sar</taxon>
        <taxon>Alveolata</taxon>
        <taxon>Ciliophora</taxon>
        <taxon>Intramacronucleata</taxon>
        <taxon>Spirotrichea</taxon>
        <taxon>Hypotrichia</taxon>
        <taxon>Euplotida</taxon>
        <taxon>Euplotidae</taxon>
        <taxon>Moneuplotes</taxon>
    </lineage>
</organism>
<name>A0AAD1XSZ9_EUPCR</name>
<evidence type="ECO:0000313" key="2">
    <source>
        <dbReference type="Proteomes" id="UP001295684"/>
    </source>
</evidence>
<dbReference type="AlphaFoldDB" id="A0AAD1XSZ9"/>
<dbReference type="EMBL" id="CAMPGE010020021">
    <property type="protein sequence ID" value="CAI2378309.1"/>
    <property type="molecule type" value="Genomic_DNA"/>
</dbReference>
<gene>
    <name evidence="1" type="ORF">ECRASSUSDP1_LOCUS19704</name>
</gene>
<proteinExistence type="predicted"/>
<reference evidence="1" key="1">
    <citation type="submission" date="2023-07" db="EMBL/GenBank/DDBJ databases">
        <authorList>
            <consortium name="AG Swart"/>
            <person name="Singh M."/>
            <person name="Singh A."/>
            <person name="Seah K."/>
            <person name="Emmerich C."/>
        </authorList>
    </citation>
    <scope>NUCLEOTIDE SEQUENCE</scope>
    <source>
        <strain evidence="1">DP1</strain>
    </source>
</reference>
<protein>
    <submittedName>
        <fullName evidence="1">Uncharacterized protein</fullName>
    </submittedName>
</protein>
<accession>A0AAD1XSZ9</accession>